<dbReference type="GO" id="GO:0008270">
    <property type="term" value="F:zinc ion binding"/>
    <property type="evidence" value="ECO:0007669"/>
    <property type="project" value="InterPro"/>
</dbReference>
<evidence type="ECO:0000313" key="11">
    <source>
        <dbReference type="Proteomes" id="UP000234474"/>
    </source>
</evidence>
<feature type="region of interest" description="Disordered" evidence="8">
    <location>
        <begin position="171"/>
        <end position="191"/>
    </location>
</feature>
<evidence type="ECO:0000256" key="2">
    <source>
        <dbReference type="ARBA" id="ARBA00022723"/>
    </source>
</evidence>
<dbReference type="GO" id="GO:0003677">
    <property type="term" value="F:DNA binding"/>
    <property type="evidence" value="ECO:0007669"/>
    <property type="project" value="UniProtKB-KW"/>
</dbReference>
<dbReference type="InterPro" id="IPR001138">
    <property type="entry name" value="Zn2Cys6_DnaBD"/>
</dbReference>
<evidence type="ECO:0000256" key="5">
    <source>
        <dbReference type="ARBA" id="ARBA00023125"/>
    </source>
</evidence>
<accession>A0A2I1BXD4</accession>
<dbReference type="Pfam" id="PF00172">
    <property type="entry name" value="Zn_clus"/>
    <property type="match status" value="1"/>
</dbReference>
<dbReference type="OMA" id="ARMEEWA"/>
<dbReference type="OrthoDB" id="3862662at2759"/>
<reference evidence="11" key="1">
    <citation type="journal article" date="2018" name="Proc. Natl. Acad. Sci. U.S.A.">
        <title>Linking secondary metabolites to gene clusters through genome sequencing of six diverse Aspergillus species.</title>
        <authorList>
            <person name="Kaerboelling I."/>
            <person name="Vesth T.C."/>
            <person name="Frisvad J.C."/>
            <person name="Nybo J.L."/>
            <person name="Theobald S."/>
            <person name="Kuo A."/>
            <person name="Bowyer P."/>
            <person name="Matsuda Y."/>
            <person name="Mondo S."/>
            <person name="Lyhne E.K."/>
            <person name="Kogle M.E."/>
            <person name="Clum A."/>
            <person name="Lipzen A."/>
            <person name="Salamov A."/>
            <person name="Ngan C.Y."/>
            <person name="Daum C."/>
            <person name="Chiniquy J."/>
            <person name="Barry K."/>
            <person name="LaButti K."/>
            <person name="Haridas S."/>
            <person name="Simmons B.A."/>
            <person name="Magnuson J.K."/>
            <person name="Mortensen U.H."/>
            <person name="Larsen T.O."/>
            <person name="Grigoriev I.V."/>
            <person name="Baker S.E."/>
            <person name="Andersen M.R."/>
        </authorList>
    </citation>
    <scope>NUCLEOTIDE SEQUENCE [LARGE SCALE GENOMIC DNA]</scope>
    <source>
        <strain evidence="11">IBT 16806</strain>
    </source>
</reference>
<organism evidence="10 11">
    <name type="scientific">Aspergillus novofumigatus (strain IBT 16806)</name>
    <dbReference type="NCBI Taxonomy" id="1392255"/>
    <lineage>
        <taxon>Eukaryota</taxon>
        <taxon>Fungi</taxon>
        <taxon>Dikarya</taxon>
        <taxon>Ascomycota</taxon>
        <taxon>Pezizomycotina</taxon>
        <taxon>Eurotiomycetes</taxon>
        <taxon>Eurotiomycetidae</taxon>
        <taxon>Eurotiales</taxon>
        <taxon>Aspergillaceae</taxon>
        <taxon>Aspergillus</taxon>
        <taxon>Aspergillus subgen. Fumigati</taxon>
    </lineage>
</organism>
<evidence type="ECO:0000256" key="7">
    <source>
        <dbReference type="ARBA" id="ARBA00023242"/>
    </source>
</evidence>
<sequence length="274" mass="30590">MAVLRFLVVLQPSRFSKRSANGKRYTEAESVSPISCELCRQRKCKCDRNIPFCSQCSADPSKCNYPESGKRGLPLGYINQLEMRLADTELALYEALTTLRAMNGSTLIRASQKADISPKQKAARMEEWTQFPFREPSDLERWLDAKRDEFNIMNNNISDAQRTMPLDAIQSADSATQRRNSQPCNTSGMLIRTNSPDSYRLDCQVTASSMQANPRTSTNKDASLSTPGRTFWGETSIHGLPEQNLLSGDAAMLGEGIQTGKAGWLSKTHPTIYF</sequence>
<dbReference type="CDD" id="cd00067">
    <property type="entry name" value="GAL4"/>
    <property type="match status" value="1"/>
</dbReference>
<keyword evidence="11" id="KW-1185">Reference proteome</keyword>
<dbReference type="Proteomes" id="UP000234474">
    <property type="component" value="Unassembled WGS sequence"/>
</dbReference>
<evidence type="ECO:0000256" key="6">
    <source>
        <dbReference type="ARBA" id="ARBA00023163"/>
    </source>
</evidence>
<gene>
    <name evidence="10" type="ORF">P174DRAFT_445077</name>
</gene>
<comment type="subcellular location">
    <subcellularLocation>
        <location evidence="1">Nucleus</location>
    </subcellularLocation>
</comment>
<evidence type="ECO:0000313" key="10">
    <source>
        <dbReference type="EMBL" id="PKX90053.1"/>
    </source>
</evidence>
<keyword evidence="3" id="KW-0862">Zinc</keyword>
<dbReference type="PROSITE" id="PS50048">
    <property type="entry name" value="ZN2_CY6_FUNGAL_2"/>
    <property type="match status" value="1"/>
</dbReference>
<dbReference type="PANTHER" id="PTHR31313:SF81">
    <property type="entry name" value="TY1 ENHANCER ACTIVATOR"/>
    <property type="match status" value="1"/>
</dbReference>
<comment type="caution">
    <text evidence="10">The sequence shown here is derived from an EMBL/GenBank/DDBJ whole genome shotgun (WGS) entry which is preliminary data.</text>
</comment>
<evidence type="ECO:0000256" key="4">
    <source>
        <dbReference type="ARBA" id="ARBA00023015"/>
    </source>
</evidence>
<dbReference type="InterPro" id="IPR051615">
    <property type="entry name" value="Transcr_Regulatory_Elem"/>
</dbReference>
<keyword evidence="7" id="KW-0539">Nucleus</keyword>
<dbReference type="Gene3D" id="4.10.240.10">
    <property type="entry name" value="Zn(2)-C6 fungal-type DNA-binding domain"/>
    <property type="match status" value="1"/>
</dbReference>
<dbReference type="SUPFAM" id="SSF57701">
    <property type="entry name" value="Zn2/Cys6 DNA-binding domain"/>
    <property type="match status" value="1"/>
</dbReference>
<dbReference type="PANTHER" id="PTHR31313">
    <property type="entry name" value="TY1 ENHANCER ACTIVATOR"/>
    <property type="match status" value="1"/>
</dbReference>
<dbReference type="PROSITE" id="PS00463">
    <property type="entry name" value="ZN2_CY6_FUNGAL_1"/>
    <property type="match status" value="1"/>
</dbReference>
<dbReference type="GO" id="GO:0005634">
    <property type="term" value="C:nucleus"/>
    <property type="evidence" value="ECO:0007669"/>
    <property type="project" value="UniProtKB-SubCell"/>
</dbReference>
<evidence type="ECO:0000256" key="8">
    <source>
        <dbReference type="SAM" id="MobiDB-lite"/>
    </source>
</evidence>
<protein>
    <recommendedName>
        <fullName evidence="9">Zn(2)-C6 fungal-type domain-containing protein</fullName>
    </recommendedName>
</protein>
<evidence type="ECO:0000259" key="9">
    <source>
        <dbReference type="PROSITE" id="PS50048"/>
    </source>
</evidence>
<keyword evidence="4" id="KW-0805">Transcription regulation</keyword>
<keyword evidence="6" id="KW-0804">Transcription</keyword>
<dbReference type="SMART" id="SM00066">
    <property type="entry name" value="GAL4"/>
    <property type="match status" value="1"/>
</dbReference>
<name>A0A2I1BXD4_ASPN1</name>
<dbReference type="InterPro" id="IPR036864">
    <property type="entry name" value="Zn2-C6_fun-type_DNA-bd_sf"/>
</dbReference>
<feature type="domain" description="Zn(2)-C6 fungal-type" evidence="9">
    <location>
        <begin position="35"/>
        <end position="65"/>
    </location>
</feature>
<dbReference type="AlphaFoldDB" id="A0A2I1BXD4"/>
<proteinExistence type="predicted"/>
<keyword evidence="2" id="KW-0479">Metal-binding</keyword>
<dbReference type="VEuPathDB" id="FungiDB:P174DRAFT_445077"/>
<dbReference type="GeneID" id="36535570"/>
<dbReference type="EMBL" id="MSZS01000008">
    <property type="protein sequence ID" value="PKX90053.1"/>
    <property type="molecule type" value="Genomic_DNA"/>
</dbReference>
<evidence type="ECO:0000256" key="1">
    <source>
        <dbReference type="ARBA" id="ARBA00004123"/>
    </source>
</evidence>
<evidence type="ECO:0000256" key="3">
    <source>
        <dbReference type="ARBA" id="ARBA00022833"/>
    </source>
</evidence>
<dbReference type="GO" id="GO:0000981">
    <property type="term" value="F:DNA-binding transcription factor activity, RNA polymerase II-specific"/>
    <property type="evidence" value="ECO:0007669"/>
    <property type="project" value="InterPro"/>
</dbReference>
<keyword evidence="5" id="KW-0238">DNA-binding</keyword>
<dbReference type="RefSeq" id="XP_024678648.1">
    <property type="nucleotide sequence ID" value="XM_024828245.1"/>
</dbReference>